<dbReference type="OrthoDB" id="10364377at2759"/>
<dbReference type="Proteomes" id="UP000789396">
    <property type="component" value="Unassembled WGS sequence"/>
</dbReference>
<feature type="non-terminal residue" evidence="1">
    <location>
        <position position="1"/>
    </location>
</feature>
<dbReference type="EMBL" id="CAJVPZ010104033">
    <property type="protein sequence ID" value="CAG8823618.1"/>
    <property type="molecule type" value="Genomic_DNA"/>
</dbReference>
<name>A0A9N9PB29_9GLOM</name>
<feature type="non-terminal residue" evidence="1">
    <location>
        <position position="124"/>
    </location>
</feature>
<sequence length="124" mass="13753">RPKRSIINIGVLNGDGIHIIRRHYSSVGFAAKDGANRIYGVTTGHCFADNHTNYVFHTPCYSQQPYFIGTGVIYSEDPDVGLIQVAEPNIKLSATIQNSDSVEYPRLFIKDSRIITDAYIGAHL</sequence>
<evidence type="ECO:0000313" key="2">
    <source>
        <dbReference type="Proteomes" id="UP000789396"/>
    </source>
</evidence>
<dbReference type="AlphaFoldDB" id="A0A9N9PB29"/>
<evidence type="ECO:0000313" key="1">
    <source>
        <dbReference type="EMBL" id="CAG8823618.1"/>
    </source>
</evidence>
<organism evidence="1 2">
    <name type="scientific">Racocetra fulgida</name>
    <dbReference type="NCBI Taxonomy" id="60492"/>
    <lineage>
        <taxon>Eukaryota</taxon>
        <taxon>Fungi</taxon>
        <taxon>Fungi incertae sedis</taxon>
        <taxon>Mucoromycota</taxon>
        <taxon>Glomeromycotina</taxon>
        <taxon>Glomeromycetes</taxon>
        <taxon>Diversisporales</taxon>
        <taxon>Gigasporaceae</taxon>
        <taxon>Racocetra</taxon>
    </lineage>
</organism>
<reference evidence="1" key="1">
    <citation type="submission" date="2021-06" db="EMBL/GenBank/DDBJ databases">
        <authorList>
            <person name="Kallberg Y."/>
            <person name="Tangrot J."/>
            <person name="Rosling A."/>
        </authorList>
    </citation>
    <scope>NUCLEOTIDE SEQUENCE</scope>
    <source>
        <strain evidence="1">IN212</strain>
    </source>
</reference>
<dbReference type="InterPro" id="IPR043504">
    <property type="entry name" value="Peptidase_S1_PA_chymotrypsin"/>
</dbReference>
<accession>A0A9N9PB29</accession>
<proteinExistence type="predicted"/>
<keyword evidence="2" id="KW-1185">Reference proteome</keyword>
<dbReference type="Gene3D" id="2.40.10.10">
    <property type="entry name" value="Trypsin-like serine proteases"/>
    <property type="match status" value="1"/>
</dbReference>
<dbReference type="SUPFAM" id="SSF50494">
    <property type="entry name" value="Trypsin-like serine proteases"/>
    <property type="match status" value="1"/>
</dbReference>
<protein>
    <submittedName>
        <fullName evidence="1">12291_t:CDS:1</fullName>
    </submittedName>
</protein>
<comment type="caution">
    <text evidence="1">The sequence shown here is derived from an EMBL/GenBank/DDBJ whole genome shotgun (WGS) entry which is preliminary data.</text>
</comment>
<gene>
    <name evidence="1" type="ORF">RFULGI_LOCUS19856</name>
</gene>
<dbReference type="InterPro" id="IPR009003">
    <property type="entry name" value="Peptidase_S1_PA"/>
</dbReference>